<keyword evidence="1" id="KW-0378">Hydrolase</keyword>
<name>A0A482JG62_9CAUD</name>
<dbReference type="Proteomes" id="UP000294568">
    <property type="component" value="Segment"/>
</dbReference>
<dbReference type="EMBL" id="MK562503">
    <property type="protein sequence ID" value="QBP32928.1"/>
    <property type="molecule type" value="Genomic_DNA"/>
</dbReference>
<organism evidence="1 2">
    <name type="scientific">Shigella phage Buco</name>
    <dbReference type="NCBI Taxonomy" id="2530183"/>
    <lineage>
        <taxon>Viruses</taxon>
        <taxon>Duplodnaviria</taxon>
        <taxon>Heunggongvirae</taxon>
        <taxon>Uroviricota</taxon>
        <taxon>Caudoviricetes</taxon>
        <taxon>Autographivirales</taxon>
        <taxon>Autoscriptoviridae</taxon>
        <taxon>Slopekvirinae</taxon>
        <taxon>Bucovirus</taxon>
        <taxon>Bucovirus buco</taxon>
    </lineage>
</organism>
<evidence type="ECO:0000313" key="1">
    <source>
        <dbReference type="EMBL" id="QBP32928.1"/>
    </source>
</evidence>
<reference evidence="1 2" key="1">
    <citation type="submission" date="2019-02" db="EMBL/GenBank/DDBJ databases">
        <title>A cornucopia of Shigella phages from the Cornhusker state.</title>
        <authorList>
            <person name="Doore S.M."/>
            <person name="Schrad J.R."/>
            <person name="Perrett H.R."/>
            <person name="Dover J.A."/>
            <person name="Schrad K.P."/>
            <person name="Dean W.F."/>
            <person name="Parent K.N."/>
        </authorList>
    </citation>
    <scope>NUCLEOTIDE SEQUENCE [LARGE SCALE GENOMIC DNA]</scope>
</reference>
<dbReference type="Gene3D" id="3.40.50.1010">
    <property type="entry name" value="5'-nuclease"/>
    <property type="match status" value="1"/>
</dbReference>
<sequence>MIIRGLDLANLGEQLAPANPGKVLLLDGDFLVYKAAATVKTLPTAIRRFYQLVLEEMFLVGVQECFVYLTPTGCAKCNRWHLPTVKPYQGQRANRVELPLKGPLKTHLLNNPDEYSSQNIQVVGSMFYEADDLIVMDSYAFKERCIVSSGDKDLWLSPWARMNAETGEVWAPLEDSYGWIEWDETKAMPVRGHGLKFFWWQMLAGDEADNIKGIRTLHGRLCGKATAFQAINPMATADEAAELVIGAYAAINQDPLAEAEALFLRRHERDSGYEYIMSVLANPAYRDWLTSLRDYHTQHIQYVQELSLYGIEET</sequence>
<protein>
    <submittedName>
        <fullName evidence="1">Putative exonuclease</fullName>
    </submittedName>
</protein>
<keyword evidence="1" id="KW-0269">Exonuclease</keyword>
<gene>
    <name evidence="1" type="ORF">HRP29_gp28</name>
</gene>
<keyword evidence="1" id="KW-0540">Nuclease</keyword>
<dbReference type="SUPFAM" id="SSF88723">
    <property type="entry name" value="PIN domain-like"/>
    <property type="match status" value="1"/>
</dbReference>
<proteinExistence type="predicted"/>
<evidence type="ECO:0000313" key="2">
    <source>
        <dbReference type="Proteomes" id="UP000294568"/>
    </source>
</evidence>
<keyword evidence="2" id="KW-1185">Reference proteome</keyword>
<dbReference type="GO" id="GO:0004527">
    <property type="term" value="F:exonuclease activity"/>
    <property type="evidence" value="ECO:0007669"/>
    <property type="project" value="UniProtKB-KW"/>
</dbReference>
<accession>A0A482JG62</accession>
<dbReference type="InterPro" id="IPR029060">
    <property type="entry name" value="PIN-like_dom_sf"/>
</dbReference>